<reference evidence="1 2" key="2">
    <citation type="submission" date="2007-11" db="EMBL/GenBank/DDBJ databases">
        <authorList>
            <person name="Fulton L."/>
            <person name="Clifton S."/>
            <person name="Fulton B."/>
            <person name="Xu J."/>
            <person name="Minx P."/>
            <person name="Pepin K.H."/>
            <person name="Johnson M."/>
            <person name="Thiruvilangam P."/>
            <person name="Bhonagiri V."/>
            <person name="Nash W.E."/>
            <person name="Mardis E.R."/>
            <person name="Wilson R.K."/>
        </authorList>
    </citation>
    <scope>NUCLEOTIDE SEQUENCE [LARGE SCALE GENOMIC DNA]</scope>
    <source>
        <strain evidence="1 2">ATCC 43183</strain>
    </source>
</reference>
<organism evidence="1 2">
    <name type="scientific">Bacteroides stercoris ATCC 43183</name>
    <dbReference type="NCBI Taxonomy" id="449673"/>
    <lineage>
        <taxon>Bacteria</taxon>
        <taxon>Pseudomonadati</taxon>
        <taxon>Bacteroidota</taxon>
        <taxon>Bacteroidia</taxon>
        <taxon>Bacteroidales</taxon>
        <taxon>Bacteroidaceae</taxon>
        <taxon>Bacteroides</taxon>
    </lineage>
</organism>
<comment type="caution">
    <text evidence="1">The sequence shown here is derived from an EMBL/GenBank/DDBJ whole genome shotgun (WGS) entry which is preliminary data.</text>
</comment>
<gene>
    <name evidence="1" type="ORF">BACSTE_02389</name>
</gene>
<dbReference type="Proteomes" id="UP000004713">
    <property type="component" value="Unassembled WGS sequence"/>
</dbReference>
<evidence type="ECO:0000313" key="1">
    <source>
        <dbReference type="EMBL" id="EDS14701.1"/>
    </source>
</evidence>
<dbReference type="EMBL" id="ABFZ02000020">
    <property type="protein sequence ID" value="EDS14701.1"/>
    <property type="molecule type" value="Genomic_DNA"/>
</dbReference>
<evidence type="ECO:0000313" key="2">
    <source>
        <dbReference type="Proteomes" id="UP000004713"/>
    </source>
</evidence>
<reference evidence="1 2" key="1">
    <citation type="submission" date="2007-11" db="EMBL/GenBank/DDBJ databases">
        <title>Draft genome sequence of Bacteroides stercoris(ATCC 43183).</title>
        <authorList>
            <person name="Sudarsanam P."/>
            <person name="Ley R."/>
            <person name="Guruge J."/>
            <person name="Turnbaugh P.J."/>
            <person name="Mahowald M."/>
            <person name="Liep D."/>
            <person name="Gordon J."/>
        </authorList>
    </citation>
    <scope>NUCLEOTIDE SEQUENCE [LARGE SCALE GENOMIC DNA]</scope>
    <source>
        <strain evidence="1 2">ATCC 43183</strain>
    </source>
</reference>
<accession>B0NSC5</accession>
<dbReference type="AlphaFoldDB" id="B0NSC5"/>
<proteinExistence type="predicted"/>
<sequence length="43" mass="5055">MNIKNLFGVNSIKQGDIYPENMDFFPFFPPDTYHPDGTTEREM</sequence>
<dbReference type="HOGENOM" id="CLU_3229896_0_0_10"/>
<protein>
    <submittedName>
        <fullName evidence="1">Uncharacterized protein</fullName>
    </submittedName>
</protein>
<name>B0NSC5_BACSE</name>